<evidence type="ECO:0000313" key="2">
    <source>
        <dbReference type="EMBL" id="LAC23243.1"/>
    </source>
</evidence>
<protein>
    <recommendedName>
        <fullName evidence="3">Porin</fullName>
    </recommendedName>
</protein>
<reference evidence="2" key="1">
    <citation type="submission" date="2017-11" db="EMBL/GenBank/DDBJ databases">
        <title>The sensing device of the deep-sea amphipod.</title>
        <authorList>
            <person name="Kobayashi H."/>
            <person name="Nagahama T."/>
            <person name="Arai W."/>
            <person name="Sasagawa Y."/>
            <person name="Umeda M."/>
            <person name="Hayashi T."/>
            <person name="Nikaido I."/>
            <person name="Watanabe H."/>
            <person name="Oguri K."/>
            <person name="Kitazato H."/>
            <person name="Fujioka K."/>
            <person name="Kido Y."/>
            <person name="Takami H."/>
        </authorList>
    </citation>
    <scope>NUCLEOTIDE SEQUENCE</scope>
    <source>
        <tissue evidence="2">Whole body</tissue>
    </source>
</reference>
<evidence type="ECO:0008006" key="3">
    <source>
        <dbReference type="Google" id="ProtNLM"/>
    </source>
</evidence>
<keyword evidence="1" id="KW-0732">Signal</keyword>
<feature type="signal peptide" evidence="1">
    <location>
        <begin position="1"/>
        <end position="21"/>
    </location>
</feature>
<evidence type="ECO:0000256" key="1">
    <source>
        <dbReference type="SAM" id="SignalP"/>
    </source>
</evidence>
<proteinExistence type="evidence at transcript level"/>
<name>A0A6A7FYT1_9CRUS</name>
<dbReference type="EMBL" id="IACT01004031">
    <property type="protein sequence ID" value="LAC23243.1"/>
    <property type="molecule type" value="mRNA"/>
</dbReference>
<accession>A0A6A7FYT1</accession>
<sequence>MNKRRIALLAGLMTMGMVSFAVESSKSEVLTKEQKPLSIFNINDRVRFDENRLEINGNLHLNKNNRLEMRLRNYNGVSDTFGADTGDGTGKSATTDGTEIRLRLFTQTSIDNLEVRTELQTNSNKDSQNEQYFRVQPTYYFYNTNDSYALVRAGFAYDHQDDKSDAYSFSSSTENFYTINDYLAIEGNIYYDYTFATDSNKFNNVDIEAYAYANYPLYEANDFKVEALFEGGMDPYSFGSRHFGDLNDVTKDKDNNNNHETYVLYAEPSIKASKKLNENNSIYLQAGYYIESTEANNDSYKGDTTDDYNDTGFVRVGFTAAF</sequence>
<organism evidence="2">
    <name type="scientific">Hirondellea gigas</name>
    <dbReference type="NCBI Taxonomy" id="1518452"/>
    <lineage>
        <taxon>Eukaryota</taxon>
        <taxon>Metazoa</taxon>
        <taxon>Ecdysozoa</taxon>
        <taxon>Arthropoda</taxon>
        <taxon>Crustacea</taxon>
        <taxon>Multicrustacea</taxon>
        <taxon>Malacostraca</taxon>
        <taxon>Eumalacostraca</taxon>
        <taxon>Peracarida</taxon>
        <taxon>Amphipoda</taxon>
        <taxon>Amphilochidea</taxon>
        <taxon>Lysianassida</taxon>
        <taxon>Lysianassidira</taxon>
        <taxon>Lysianassoidea</taxon>
        <taxon>Lysianassidae</taxon>
        <taxon>Hirondellea</taxon>
    </lineage>
</organism>
<feature type="chain" id="PRO_5025569096" description="Porin" evidence="1">
    <location>
        <begin position="22"/>
        <end position="322"/>
    </location>
</feature>
<dbReference type="AlphaFoldDB" id="A0A6A7FYT1"/>